<dbReference type="InterPro" id="IPR051807">
    <property type="entry name" value="Sec-metab_biosynth-assoc"/>
</dbReference>
<evidence type="ECO:0000259" key="1">
    <source>
        <dbReference type="Pfam" id="PF03795"/>
    </source>
</evidence>
<dbReference type="PANTHER" id="PTHR33606">
    <property type="entry name" value="PROTEIN YCII"/>
    <property type="match status" value="1"/>
</dbReference>
<protein>
    <recommendedName>
        <fullName evidence="1">YCII-related domain-containing protein</fullName>
    </recommendedName>
</protein>
<comment type="caution">
    <text evidence="2">The sequence shown here is derived from an EMBL/GenBank/DDBJ whole genome shotgun (WGS) entry which is preliminary data.</text>
</comment>
<organism evidence="2 3">
    <name type="scientific">Phialemonium atrogriseum</name>
    <dbReference type="NCBI Taxonomy" id="1093897"/>
    <lineage>
        <taxon>Eukaryota</taxon>
        <taxon>Fungi</taxon>
        <taxon>Dikarya</taxon>
        <taxon>Ascomycota</taxon>
        <taxon>Pezizomycotina</taxon>
        <taxon>Sordariomycetes</taxon>
        <taxon>Sordariomycetidae</taxon>
        <taxon>Cephalothecales</taxon>
        <taxon>Cephalothecaceae</taxon>
        <taxon>Phialemonium</taxon>
    </lineage>
</organism>
<dbReference type="GeneID" id="85310919"/>
<proteinExistence type="predicted"/>
<feature type="domain" description="YCII-related" evidence="1">
    <location>
        <begin position="9"/>
        <end position="93"/>
    </location>
</feature>
<sequence>MSSQLYDWLVQLPDKPDVLTTRLAHVGEHLSHTRPYVDAGTIVVGGMTLSSQPKTPAAGPLPVTGSAMMFRTATEEEVWKILREDPFAKAGVWDLERATITPYKCAVRRPL</sequence>
<dbReference type="Proteomes" id="UP001244011">
    <property type="component" value="Unassembled WGS sequence"/>
</dbReference>
<name>A0AAJ0C425_9PEZI</name>
<dbReference type="Pfam" id="PF03795">
    <property type="entry name" value="YCII"/>
    <property type="match status" value="1"/>
</dbReference>
<accession>A0AAJ0C425</accession>
<evidence type="ECO:0000313" key="3">
    <source>
        <dbReference type="Proteomes" id="UP001244011"/>
    </source>
</evidence>
<keyword evidence="3" id="KW-1185">Reference proteome</keyword>
<evidence type="ECO:0000313" key="2">
    <source>
        <dbReference type="EMBL" id="KAK1768292.1"/>
    </source>
</evidence>
<gene>
    <name evidence="2" type="ORF">QBC33DRAFT_536726</name>
</gene>
<dbReference type="AlphaFoldDB" id="A0AAJ0C425"/>
<dbReference type="InterPro" id="IPR011008">
    <property type="entry name" value="Dimeric_a/b-barrel"/>
</dbReference>
<dbReference type="InterPro" id="IPR005545">
    <property type="entry name" value="YCII"/>
</dbReference>
<dbReference type="EMBL" id="MU839006">
    <property type="protein sequence ID" value="KAK1768292.1"/>
    <property type="molecule type" value="Genomic_DNA"/>
</dbReference>
<dbReference type="SUPFAM" id="SSF54909">
    <property type="entry name" value="Dimeric alpha+beta barrel"/>
    <property type="match status" value="1"/>
</dbReference>
<dbReference type="RefSeq" id="XP_060284505.1">
    <property type="nucleotide sequence ID" value="XM_060427732.1"/>
</dbReference>
<dbReference type="PANTHER" id="PTHR33606:SF3">
    <property type="entry name" value="PROTEIN YCII"/>
    <property type="match status" value="1"/>
</dbReference>
<reference evidence="2" key="1">
    <citation type="submission" date="2023-06" db="EMBL/GenBank/DDBJ databases">
        <title>Genome-scale phylogeny and comparative genomics of the fungal order Sordariales.</title>
        <authorList>
            <consortium name="Lawrence Berkeley National Laboratory"/>
            <person name="Hensen N."/>
            <person name="Bonometti L."/>
            <person name="Westerberg I."/>
            <person name="Brannstrom I.O."/>
            <person name="Guillou S."/>
            <person name="Cros-Aarteil S."/>
            <person name="Calhoun S."/>
            <person name="Haridas S."/>
            <person name="Kuo A."/>
            <person name="Mondo S."/>
            <person name="Pangilinan J."/>
            <person name="Riley R."/>
            <person name="Labutti K."/>
            <person name="Andreopoulos B."/>
            <person name="Lipzen A."/>
            <person name="Chen C."/>
            <person name="Yanf M."/>
            <person name="Daum C."/>
            <person name="Ng V."/>
            <person name="Clum A."/>
            <person name="Steindorff A."/>
            <person name="Ohm R."/>
            <person name="Martin F."/>
            <person name="Silar P."/>
            <person name="Natvig D."/>
            <person name="Lalanne C."/>
            <person name="Gautier V."/>
            <person name="Ament-Velasquez S.L."/>
            <person name="Kruys A."/>
            <person name="Hutchinson M.I."/>
            <person name="Powell A.J."/>
            <person name="Barry K."/>
            <person name="Miller A.N."/>
            <person name="Grigoriev I.V."/>
            <person name="Debuchy R."/>
            <person name="Gladieux P."/>
            <person name="Thoren M.H."/>
            <person name="Johannesson H."/>
        </authorList>
    </citation>
    <scope>NUCLEOTIDE SEQUENCE</scope>
    <source>
        <strain evidence="2">8032-3</strain>
    </source>
</reference>
<dbReference type="Gene3D" id="3.30.70.1060">
    <property type="entry name" value="Dimeric alpha+beta barrel"/>
    <property type="match status" value="1"/>
</dbReference>